<dbReference type="Proteomes" id="UP000231919">
    <property type="component" value="Unassembled WGS sequence"/>
</dbReference>
<dbReference type="EMBL" id="NPDP01000003">
    <property type="protein sequence ID" value="PJZ31359.1"/>
    <property type="molecule type" value="Genomic_DNA"/>
</dbReference>
<evidence type="ECO:0000313" key="2">
    <source>
        <dbReference type="EMBL" id="PJZ31359.1"/>
    </source>
</evidence>
<keyword evidence="3" id="KW-1185">Reference proteome</keyword>
<sequence length="62" mass="7587">MIRWAFVFQLSFLHFRSFKKRIKSMKKHFIRKRKIESGKGKLEDEQDKEKSRNVRDAKSKSD</sequence>
<accession>A0ABX4NDJ7</accession>
<comment type="caution">
    <text evidence="2">The sequence shown here is derived from an EMBL/GenBank/DDBJ whole genome shotgun (WGS) entry which is preliminary data.</text>
</comment>
<evidence type="ECO:0000256" key="1">
    <source>
        <dbReference type="SAM" id="MobiDB-lite"/>
    </source>
</evidence>
<gene>
    <name evidence="2" type="ORF">CH378_02410</name>
</gene>
<evidence type="ECO:0000313" key="3">
    <source>
        <dbReference type="Proteomes" id="UP000231919"/>
    </source>
</evidence>
<reference evidence="2 3" key="1">
    <citation type="submission" date="2017-07" db="EMBL/GenBank/DDBJ databases">
        <title>Leptospira spp. isolated from tropical soils.</title>
        <authorList>
            <person name="Thibeaux R."/>
            <person name="Iraola G."/>
            <person name="Ferres I."/>
            <person name="Bierque E."/>
            <person name="Girault D."/>
            <person name="Soupe-Gilbert M.-E."/>
            <person name="Picardeau M."/>
            <person name="Goarant C."/>
        </authorList>
    </citation>
    <scope>NUCLEOTIDE SEQUENCE [LARGE SCALE GENOMIC DNA]</scope>
    <source>
        <strain evidence="2 3">JW2-C-B1</strain>
    </source>
</reference>
<feature type="region of interest" description="Disordered" evidence="1">
    <location>
        <begin position="40"/>
        <end position="62"/>
    </location>
</feature>
<protein>
    <submittedName>
        <fullName evidence="2">Uncharacterized protein</fullName>
    </submittedName>
</protein>
<proteinExistence type="predicted"/>
<organism evidence="2 3">
    <name type="scientific">Leptospira kmetyi</name>
    <dbReference type="NCBI Taxonomy" id="408139"/>
    <lineage>
        <taxon>Bacteria</taxon>
        <taxon>Pseudomonadati</taxon>
        <taxon>Spirochaetota</taxon>
        <taxon>Spirochaetia</taxon>
        <taxon>Leptospirales</taxon>
        <taxon>Leptospiraceae</taxon>
        <taxon>Leptospira</taxon>
    </lineage>
</organism>
<name>A0ABX4NDJ7_9LEPT</name>